<gene>
    <name evidence="2" type="ORF">LTR25_004614</name>
</gene>
<reference evidence="2 3" key="1">
    <citation type="submission" date="2023-06" db="EMBL/GenBank/DDBJ databases">
        <title>Black Yeasts Isolated from many extreme environments.</title>
        <authorList>
            <person name="Coleine C."/>
            <person name="Stajich J.E."/>
            <person name="Selbmann L."/>
        </authorList>
    </citation>
    <scope>NUCLEOTIDE SEQUENCE [LARGE SCALE GENOMIC DNA]</scope>
    <source>
        <strain evidence="2 3">CCFEE 5887</strain>
    </source>
</reference>
<evidence type="ECO:0008006" key="4">
    <source>
        <dbReference type="Google" id="ProtNLM"/>
    </source>
</evidence>
<dbReference type="Proteomes" id="UP001345827">
    <property type="component" value="Unassembled WGS sequence"/>
</dbReference>
<comment type="caution">
    <text evidence="2">The sequence shown here is derived from an EMBL/GenBank/DDBJ whole genome shotgun (WGS) entry which is preliminary data.</text>
</comment>
<sequence length="174" mass="18854">MAYTQIEIEIDTGLVAETSRSHQDQDQDQSKPQITELTLKDNDNDNDNDMAESTASAPAPAMAMAMAMAEGQQQFSAVRGAPEPALPRAPLPTYYQQPMSMASSRSTISSYSDVGDAQQPRTNRSVMSFEPAATTRLQHPETDLHLRGGCGDAEECIPCVCCICFCLADILSMT</sequence>
<name>A0AAV9QBB5_9PEZI</name>
<feature type="compositionally biased region" description="Basic and acidic residues" evidence="1">
    <location>
        <begin position="19"/>
        <end position="29"/>
    </location>
</feature>
<evidence type="ECO:0000313" key="3">
    <source>
        <dbReference type="Proteomes" id="UP001345827"/>
    </source>
</evidence>
<protein>
    <recommendedName>
        <fullName evidence="4">Cysteine-rich transmembrane CYSTM domain-containing protein</fullName>
    </recommendedName>
</protein>
<dbReference type="EMBL" id="JAXLQG010000007">
    <property type="protein sequence ID" value="KAK5537363.1"/>
    <property type="molecule type" value="Genomic_DNA"/>
</dbReference>
<proteinExistence type="predicted"/>
<organism evidence="2 3">
    <name type="scientific">Vermiconidia calcicola</name>
    <dbReference type="NCBI Taxonomy" id="1690605"/>
    <lineage>
        <taxon>Eukaryota</taxon>
        <taxon>Fungi</taxon>
        <taxon>Dikarya</taxon>
        <taxon>Ascomycota</taxon>
        <taxon>Pezizomycotina</taxon>
        <taxon>Dothideomycetes</taxon>
        <taxon>Dothideomycetidae</taxon>
        <taxon>Mycosphaerellales</taxon>
        <taxon>Extremaceae</taxon>
        <taxon>Vermiconidia</taxon>
    </lineage>
</organism>
<accession>A0AAV9QBB5</accession>
<dbReference type="AlphaFoldDB" id="A0AAV9QBB5"/>
<feature type="region of interest" description="Disordered" evidence="1">
    <location>
        <begin position="14"/>
        <end position="59"/>
    </location>
</feature>
<evidence type="ECO:0000313" key="2">
    <source>
        <dbReference type="EMBL" id="KAK5537363.1"/>
    </source>
</evidence>
<keyword evidence="3" id="KW-1185">Reference proteome</keyword>
<evidence type="ECO:0000256" key="1">
    <source>
        <dbReference type="SAM" id="MobiDB-lite"/>
    </source>
</evidence>